<evidence type="ECO:0000256" key="11">
    <source>
        <dbReference type="SAM" id="MobiDB-lite"/>
    </source>
</evidence>
<dbReference type="CDD" id="cd00776">
    <property type="entry name" value="AsxRS_core"/>
    <property type="match status" value="1"/>
</dbReference>
<keyword evidence="7" id="KW-0067">ATP-binding</keyword>
<dbReference type="PROSITE" id="PS50862">
    <property type="entry name" value="AA_TRNA_LIGASE_II"/>
    <property type="match status" value="1"/>
</dbReference>
<sequence>MAEPQAPAESTQSPKDVIDAPAEGEKAPSKNELKKRAKEAEKAKKAAERAAKEAEQAAARAAAEVDYAQQNYGKLPLNQSQERTGRPRAQISTFNASKDGEEVLLRARVHTSRAQGGLDLIWFIVADDSFYHDSGSKMVFFALRQKQHTVQALVSVTPETVSKQMVKWAASVPLESIVLVEGVIKRSPEEIKGATTKDAEVHIKKIHTISEPDVRLPFNLEDADKAQTDERDAPTVSFDTRLNNRVLDLRTQTSQSIFVLQSAVTDLFRESLKAQGFIEIHSPKLQGAATESGASVFKVDYFKGNAFLAQSPQLAKQMAIGADFERVYEIGPVFRAENSFTHRHLTEFTGLDLEMTIEEHYHEVVDVLDSMLLHIFNGLKTKYSTDIEAIRRVFPSTEFTWLEKTLRLQWKEGIALLREHKVEIDDFEDLSTENEKLLGRLVKEKYNTDYYILDKFPTAIRPFYTMPDPVDNRYSNSYDFFMRGEEILSGAQRVHDAKMLEQRMVEVGIDPKSMQGYLDGFRMGISPHGGGGIGLERVVMLFLKLNNIRNASLFPRDPKRLEPLVIQLEASLRRATPFPGLDIDSDLIFIACPERKAKPNPVCNRYYALLTTAINLWPPDNAIFQQCTSSPFLTIPVDVFKEIALFLNPGDILALARLNKFLRNLLMQRSAAHIWRAAEKNVELLPPCPRHLSTSRSNRGGAADLILKVCGITVMRRMDEHLSVRLCNACRNSSVVGLSQLSSDIAPYVPISPFIKNPSKANRAFALRSDVESIERKLCRLPEELDQQTYKRWDSKRRRRIKERVKHAIALLRYNGITEVLRDDEIEDKKYQRIQDVRARLRARGWKEKHILMIQHDSENMWERLMDIPKPITDRTWERLYPKLLRLLKIHKSRLRTIRSNNRRWARHDLLDELLSEKRANLSACVELADGDSALIKGQTPVHMPFPGLNEVLEYHVFKELLETDRTVEATRSKFRANDGLVNNAILRWRNGLENHLIRIVKEARNAQKRELLTCQALMEEPLPFSTKLTASSYKHISPKNNILFRADNVFKFHNERTLMFYPGSFTKFFDSTREMEELGGGLTASHLLPTLIEYSGEGNSIAAALLKELGRPDASSIEMDALAFPTLRRTNFIHRGPVLSHQQVSHYSWEYNQAIRYNSESYQHPGIVYNNVHDWKTQSDRPLVRLLDDQEVEAHKASPLPPIGQFVDCQLCHDMDVDVPAIGPRKYVVLHLRFIHGISQPELGKHFIERASMIGGGLIVGSSASSELEE</sequence>
<dbReference type="InterPro" id="IPR002312">
    <property type="entry name" value="Asp/Asn-tRNA-synth_IIb"/>
</dbReference>
<dbReference type="Gene3D" id="2.40.50.140">
    <property type="entry name" value="Nucleic acid-binding proteins"/>
    <property type="match status" value="2"/>
</dbReference>
<dbReference type="GO" id="GO:0004815">
    <property type="term" value="F:aspartate-tRNA ligase activity"/>
    <property type="evidence" value="ECO:0007669"/>
    <property type="project" value="UniProtKB-EC"/>
</dbReference>
<dbReference type="Pfam" id="PF00152">
    <property type="entry name" value="tRNA-synt_2"/>
    <property type="match status" value="1"/>
</dbReference>
<evidence type="ECO:0000256" key="4">
    <source>
        <dbReference type="ARBA" id="ARBA00022490"/>
    </source>
</evidence>
<evidence type="ECO:0000313" key="15">
    <source>
        <dbReference type="Proteomes" id="UP000383932"/>
    </source>
</evidence>
<dbReference type="Gene3D" id="3.30.930.10">
    <property type="entry name" value="Bira Bifunctional Protein, Domain 2"/>
    <property type="match status" value="1"/>
</dbReference>
<evidence type="ECO:0000259" key="12">
    <source>
        <dbReference type="PROSITE" id="PS50181"/>
    </source>
</evidence>
<feature type="compositionally biased region" description="Basic and acidic residues" evidence="11">
    <location>
        <begin position="23"/>
        <end position="55"/>
    </location>
</feature>
<evidence type="ECO:0000256" key="2">
    <source>
        <dbReference type="ARBA" id="ARBA00005312"/>
    </source>
</evidence>
<evidence type="ECO:0000256" key="1">
    <source>
        <dbReference type="ARBA" id="ARBA00004496"/>
    </source>
</evidence>
<comment type="catalytic activity">
    <reaction evidence="10">
        <text>tRNA(Asp) + L-aspartate + ATP = L-aspartyl-tRNA(Asp) + AMP + diphosphate</text>
        <dbReference type="Rhea" id="RHEA:19649"/>
        <dbReference type="Rhea" id="RHEA-COMP:9660"/>
        <dbReference type="Rhea" id="RHEA-COMP:9678"/>
        <dbReference type="ChEBI" id="CHEBI:29991"/>
        <dbReference type="ChEBI" id="CHEBI:30616"/>
        <dbReference type="ChEBI" id="CHEBI:33019"/>
        <dbReference type="ChEBI" id="CHEBI:78442"/>
        <dbReference type="ChEBI" id="CHEBI:78516"/>
        <dbReference type="ChEBI" id="CHEBI:456215"/>
        <dbReference type="EC" id="6.1.1.12"/>
    </reaction>
</comment>
<dbReference type="EMBL" id="SSOP01000018">
    <property type="protein sequence ID" value="KAB5594607.1"/>
    <property type="molecule type" value="Genomic_DNA"/>
</dbReference>
<dbReference type="PANTHER" id="PTHR43450">
    <property type="entry name" value="ASPARTYL-TRNA SYNTHETASE"/>
    <property type="match status" value="1"/>
</dbReference>
<dbReference type="GO" id="GO:0003723">
    <property type="term" value="F:RNA binding"/>
    <property type="evidence" value="ECO:0007669"/>
    <property type="project" value="TreeGrafter"/>
</dbReference>
<dbReference type="InterPro" id="IPR045864">
    <property type="entry name" value="aa-tRNA-synth_II/BPL/LPL"/>
</dbReference>
<keyword evidence="4" id="KW-0963">Cytoplasm</keyword>
<comment type="caution">
    <text evidence="14">The sequence shown here is derived from an EMBL/GenBank/DDBJ whole genome shotgun (WGS) entry which is preliminary data.</text>
</comment>
<dbReference type="InterPro" id="IPR001810">
    <property type="entry name" value="F-box_dom"/>
</dbReference>
<dbReference type="Proteomes" id="UP000383932">
    <property type="component" value="Unassembled WGS sequence"/>
</dbReference>
<keyword evidence="8" id="KW-0648">Protein biosynthesis</keyword>
<accession>A0A5N5QTR4</accession>
<dbReference type="CDD" id="cd04320">
    <property type="entry name" value="AspRS_cyto_N"/>
    <property type="match status" value="1"/>
</dbReference>
<keyword evidence="9 14" id="KW-0030">Aminoacyl-tRNA synthetase</keyword>
<feature type="domain" description="Aminoacyl-transfer RNA synthetases class-II family profile" evidence="13">
    <location>
        <begin position="258"/>
        <end position="555"/>
    </location>
</feature>
<evidence type="ECO:0000256" key="3">
    <source>
        <dbReference type="ARBA" id="ARBA00012841"/>
    </source>
</evidence>
<evidence type="ECO:0000313" key="14">
    <source>
        <dbReference type="EMBL" id="KAB5594607.1"/>
    </source>
</evidence>
<dbReference type="InterPro" id="IPR004523">
    <property type="entry name" value="Asp-tRNA_synthase_2"/>
</dbReference>
<dbReference type="PANTHER" id="PTHR43450:SF1">
    <property type="entry name" value="ASPARTATE--TRNA LIGASE, CYTOPLASMIC"/>
    <property type="match status" value="1"/>
</dbReference>
<evidence type="ECO:0000256" key="5">
    <source>
        <dbReference type="ARBA" id="ARBA00022598"/>
    </source>
</evidence>
<dbReference type="InterPro" id="IPR004364">
    <property type="entry name" value="Aa-tRNA-synt_II"/>
</dbReference>
<dbReference type="AlphaFoldDB" id="A0A5N5QTR4"/>
<dbReference type="PRINTS" id="PR01042">
    <property type="entry name" value="TRNASYNTHASP"/>
</dbReference>
<feature type="region of interest" description="Disordered" evidence="11">
    <location>
        <begin position="1"/>
        <end position="61"/>
    </location>
</feature>
<reference evidence="14 15" key="1">
    <citation type="journal article" date="2019" name="Fungal Biol. Biotechnol.">
        <title>Draft genome sequence of fastidious pathogen Ceratobasidium theobromae, which causes vascular-streak dieback in Theobroma cacao.</title>
        <authorList>
            <person name="Ali S.S."/>
            <person name="Asman A."/>
            <person name="Shao J."/>
            <person name="Firmansyah A.P."/>
            <person name="Susilo A.W."/>
            <person name="Rosmana A."/>
            <person name="McMahon P."/>
            <person name="Junaid M."/>
            <person name="Guest D."/>
            <person name="Kheng T.Y."/>
            <person name="Meinhardt L.W."/>
            <person name="Bailey B.A."/>
        </authorList>
    </citation>
    <scope>NUCLEOTIDE SEQUENCE [LARGE SCALE GENOMIC DNA]</scope>
    <source>
        <strain evidence="14 15">CT2</strain>
    </source>
</reference>
<protein>
    <recommendedName>
        <fullName evidence="3">aspartate--tRNA ligase</fullName>
        <ecNumber evidence="3">6.1.1.12</ecNumber>
    </recommendedName>
</protein>
<dbReference type="OrthoDB" id="372395at2759"/>
<keyword evidence="5" id="KW-0436">Ligase</keyword>
<dbReference type="GO" id="GO:0005524">
    <property type="term" value="F:ATP binding"/>
    <property type="evidence" value="ECO:0007669"/>
    <property type="project" value="UniProtKB-KW"/>
</dbReference>
<organism evidence="14 15">
    <name type="scientific">Ceratobasidium theobromae</name>
    <dbReference type="NCBI Taxonomy" id="1582974"/>
    <lineage>
        <taxon>Eukaryota</taxon>
        <taxon>Fungi</taxon>
        <taxon>Dikarya</taxon>
        <taxon>Basidiomycota</taxon>
        <taxon>Agaricomycotina</taxon>
        <taxon>Agaricomycetes</taxon>
        <taxon>Cantharellales</taxon>
        <taxon>Ceratobasidiaceae</taxon>
        <taxon>Ceratobasidium</taxon>
    </lineage>
</organism>
<evidence type="ECO:0000256" key="8">
    <source>
        <dbReference type="ARBA" id="ARBA00022917"/>
    </source>
</evidence>
<dbReference type="GO" id="GO:0017101">
    <property type="term" value="C:aminoacyl-tRNA synthetase multienzyme complex"/>
    <property type="evidence" value="ECO:0007669"/>
    <property type="project" value="TreeGrafter"/>
</dbReference>
<evidence type="ECO:0000256" key="10">
    <source>
        <dbReference type="ARBA" id="ARBA00047904"/>
    </source>
</evidence>
<evidence type="ECO:0000256" key="9">
    <source>
        <dbReference type="ARBA" id="ARBA00023146"/>
    </source>
</evidence>
<evidence type="ECO:0000256" key="6">
    <source>
        <dbReference type="ARBA" id="ARBA00022741"/>
    </source>
</evidence>
<feature type="domain" description="F-box" evidence="12">
    <location>
        <begin position="629"/>
        <end position="678"/>
    </location>
</feature>
<name>A0A5N5QTR4_9AGAM</name>
<dbReference type="HAMAP" id="MF_02075">
    <property type="entry name" value="Asp_tRNA_synth_type2"/>
    <property type="match status" value="1"/>
</dbReference>
<dbReference type="SUPFAM" id="SSF50249">
    <property type="entry name" value="Nucleic acid-binding proteins"/>
    <property type="match status" value="1"/>
</dbReference>
<keyword evidence="15" id="KW-1185">Reference proteome</keyword>
<comment type="subcellular location">
    <subcellularLocation>
        <location evidence="1">Cytoplasm</location>
    </subcellularLocation>
</comment>
<dbReference type="SUPFAM" id="SSF55681">
    <property type="entry name" value="Class II aaRS and biotin synthetases"/>
    <property type="match status" value="1"/>
</dbReference>
<dbReference type="EC" id="6.1.1.12" evidence="3"/>
<gene>
    <name evidence="14" type="ORF">CTheo_1929</name>
</gene>
<dbReference type="NCBIfam" id="NF003483">
    <property type="entry name" value="PRK05159.1"/>
    <property type="match status" value="1"/>
</dbReference>
<dbReference type="GO" id="GO:0006422">
    <property type="term" value="P:aspartyl-tRNA aminoacylation"/>
    <property type="evidence" value="ECO:0007669"/>
    <property type="project" value="InterPro"/>
</dbReference>
<dbReference type="InterPro" id="IPR006195">
    <property type="entry name" value="aa-tRNA-synth_II"/>
</dbReference>
<dbReference type="InterPro" id="IPR012340">
    <property type="entry name" value="NA-bd_OB-fold"/>
</dbReference>
<evidence type="ECO:0000256" key="7">
    <source>
        <dbReference type="ARBA" id="ARBA00022840"/>
    </source>
</evidence>
<dbReference type="FunFam" id="3.30.930.10:FF:000013">
    <property type="entry name" value="Aspartate--tRNA ligase, cytoplasmic"/>
    <property type="match status" value="1"/>
</dbReference>
<keyword evidence="6" id="KW-0547">Nucleotide-binding</keyword>
<proteinExistence type="inferred from homology"/>
<dbReference type="NCBIfam" id="TIGR00458">
    <property type="entry name" value="aspS_nondisc"/>
    <property type="match status" value="1"/>
</dbReference>
<evidence type="ECO:0000259" key="13">
    <source>
        <dbReference type="PROSITE" id="PS50862"/>
    </source>
</evidence>
<comment type="similarity">
    <text evidence="2">Belongs to the class-II aminoacyl-tRNA synthetase family. Type 2 subfamily.</text>
</comment>
<dbReference type="GO" id="GO:0005829">
    <property type="term" value="C:cytosol"/>
    <property type="evidence" value="ECO:0007669"/>
    <property type="project" value="TreeGrafter"/>
</dbReference>
<dbReference type="PROSITE" id="PS50181">
    <property type="entry name" value="FBOX"/>
    <property type="match status" value="1"/>
</dbReference>